<name>A0ABV2KYA2_9BACI</name>
<dbReference type="EMBL" id="JBEPMX010000012">
    <property type="protein sequence ID" value="MET3684092.1"/>
    <property type="molecule type" value="Genomic_DNA"/>
</dbReference>
<gene>
    <name evidence="2" type="ORF">ABID56_002218</name>
</gene>
<evidence type="ECO:0000256" key="1">
    <source>
        <dbReference type="SAM" id="SignalP"/>
    </source>
</evidence>
<evidence type="ECO:0000313" key="3">
    <source>
        <dbReference type="Proteomes" id="UP001549167"/>
    </source>
</evidence>
<evidence type="ECO:0000313" key="2">
    <source>
        <dbReference type="EMBL" id="MET3684092.1"/>
    </source>
</evidence>
<dbReference type="Proteomes" id="UP001549167">
    <property type="component" value="Unassembled WGS sequence"/>
</dbReference>
<accession>A0ABV2KYA2</accession>
<feature type="signal peptide" evidence="1">
    <location>
        <begin position="1"/>
        <end position="18"/>
    </location>
</feature>
<keyword evidence="3" id="KW-1185">Reference proteome</keyword>
<dbReference type="RefSeq" id="WP_354221119.1">
    <property type="nucleotide sequence ID" value="NZ_JBEPMX010000012.1"/>
</dbReference>
<feature type="chain" id="PRO_5045178424" evidence="1">
    <location>
        <begin position="19"/>
        <end position="270"/>
    </location>
</feature>
<reference evidence="2 3" key="1">
    <citation type="submission" date="2024-06" db="EMBL/GenBank/DDBJ databases">
        <title>Genomic Encyclopedia of Type Strains, Phase IV (KMG-IV): sequencing the most valuable type-strain genomes for metagenomic binning, comparative biology and taxonomic classification.</title>
        <authorList>
            <person name="Goeker M."/>
        </authorList>
    </citation>
    <scope>NUCLEOTIDE SEQUENCE [LARGE SCALE GENOMIC DNA]</scope>
    <source>
        <strain evidence="2 3">DSM 23520</strain>
    </source>
</reference>
<protein>
    <submittedName>
        <fullName evidence="2">Uncharacterized protein</fullName>
    </submittedName>
</protein>
<comment type="caution">
    <text evidence="2">The sequence shown here is derived from an EMBL/GenBank/DDBJ whole genome shotgun (WGS) entry which is preliminary data.</text>
</comment>
<proteinExistence type="predicted"/>
<sequence>MLVLTFLFLMLGAWSLNAEEQQDNLNEEEVNEQLSELGFTGEQIDQLNPTTKQQIANNEDAEELLYFDSAAVSFDENDGDMSTQALVDDMTTNVMVISLGQYNDSPYVQVIGDYDWKSMPFWTLSDAVALSWSDGWRAINYDHTYEHQYCQGCGEPGPENYYWDSVTQNYPSEESKLRGVGYVYDIKGGARDVRGTINAYLNVNDSEAIQSANWSEFKMAYAHDTNNPNVGISFPTPGGVGVSAGISFSGINGSNTVEDTGSYHKDDLSW</sequence>
<organism evidence="2 3">
    <name type="scientific">Alkalibacillus flavidus</name>
    <dbReference type="NCBI Taxonomy" id="546021"/>
    <lineage>
        <taxon>Bacteria</taxon>
        <taxon>Bacillati</taxon>
        <taxon>Bacillota</taxon>
        <taxon>Bacilli</taxon>
        <taxon>Bacillales</taxon>
        <taxon>Bacillaceae</taxon>
        <taxon>Alkalibacillus</taxon>
    </lineage>
</organism>
<keyword evidence="1" id="KW-0732">Signal</keyword>